<protein>
    <submittedName>
        <fullName evidence="2">Uncharacterized protein</fullName>
    </submittedName>
</protein>
<feature type="compositionally biased region" description="Basic and acidic residues" evidence="1">
    <location>
        <begin position="93"/>
        <end position="102"/>
    </location>
</feature>
<feature type="compositionally biased region" description="Polar residues" evidence="1">
    <location>
        <begin position="195"/>
        <end position="207"/>
    </location>
</feature>
<sequence>MAHAGEDMPSPVKPGEGARRVPAADMPPERASSQSAQRCRRKAPAADTPPETAGDPSAQRCKRKAPAADTPPETAGGPSTQRRRRKAPAADTPPEKAGQRGGKERRRPPSRPGADHPKSRRHSHGKNQVEPPQPHMGEGRGAGWAPAAVQETPSDGKGGAGQDAPDEVRGGGPGRSPSLQDRRGGHPPLMEWRIPSSTPATRSQATHQPPRPGSSPKVERLHRSFRKRLGSGVMEKDAVTATGGAKGGGKYSAFPSSRCPPPVRNVQTKLKTHNSYSQPGQRFMHQQKTTPQR</sequence>
<comment type="caution">
    <text evidence="2">The sequence shown here is derived from an EMBL/GenBank/DDBJ whole genome shotgun (WGS) entry which is preliminary data.</text>
</comment>
<accession>A0A9Q1B857</accession>
<dbReference type="EMBL" id="JAPFRF010000001">
    <property type="protein sequence ID" value="KAJ7345227.1"/>
    <property type="molecule type" value="Genomic_DNA"/>
</dbReference>
<dbReference type="AlphaFoldDB" id="A0A9Q1B857"/>
<proteinExistence type="predicted"/>
<gene>
    <name evidence="2" type="ORF">JRQ81_001177</name>
</gene>
<dbReference type="Proteomes" id="UP001142489">
    <property type="component" value="Unassembled WGS sequence"/>
</dbReference>
<reference evidence="2" key="1">
    <citation type="journal article" date="2023" name="DNA Res.">
        <title>Chromosome-level genome assembly of Phrynocephalus forsythii using third-generation DNA sequencing and Hi-C analysis.</title>
        <authorList>
            <person name="Qi Y."/>
            <person name="Zhao W."/>
            <person name="Zhao Y."/>
            <person name="Niu C."/>
            <person name="Cao S."/>
            <person name="Zhang Y."/>
        </authorList>
    </citation>
    <scope>NUCLEOTIDE SEQUENCE</scope>
    <source>
        <tissue evidence="2">Muscle</tissue>
    </source>
</reference>
<feature type="non-terminal residue" evidence="2">
    <location>
        <position position="293"/>
    </location>
</feature>
<evidence type="ECO:0000313" key="2">
    <source>
        <dbReference type="EMBL" id="KAJ7345227.1"/>
    </source>
</evidence>
<evidence type="ECO:0000256" key="1">
    <source>
        <dbReference type="SAM" id="MobiDB-lite"/>
    </source>
</evidence>
<feature type="compositionally biased region" description="Polar residues" evidence="1">
    <location>
        <begin position="265"/>
        <end position="293"/>
    </location>
</feature>
<feature type="region of interest" description="Disordered" evidence="1">
    <location>
        <begin position="1"/>
        <end position="293"/>
    </location>
</feature>
<name>A0A9Q1B857_9SAUR</name>
<keyword evidence="3" id="KW-1185">Reference proteome</keyword>
<organism evidence="2 3">
    <name type="scientific">Phrynocephalus forsythii</name>
    <dbReference type="NCBI Taxonomy" id="171643"/>
    <lineage>
        <taxon>Eukaryota</taxon>
        <taxon>Metazoa</taxon>
        <taxon>Chordata</taxon>
        <taxon>Craniata</taxon>
        <taxon>Vertebrata</taxon>
        <taxon>Euteleostomi</taxon>
        <taxon>Lepidosauria</taxon>
        <taxon>Squamata</taxon>
        <taxon>Bifurcata</taxon>
        <taxon>Unidentata</taxon>
        <taxon>Episquamata</taxon>
        <taxon>Toxicofera</taxon>
        <taxon>Iguania</taxon>
        <taxon>Acrodonta</taxon>
        <taxon>Agamidae</taxon>
        <taxon>Agaminae</taxon>
        <taxon>Phrynocephalus</taxon>
    </lineage>
</organism>
<evidence type="ECO:0000313" key="3">
    <source>
        <dbReference type="Proteomes" id="UP001142489"/>
    </source>
</evidence>